<proteinExistence type="inferred from homology"/>
<dbReference type="Gene3D" id="3.90.650.10">
    <property type="entry name" value="PurM-like C-terminal domain"/>
    <property type="match status" value="1"/>
</dbReference>
<keyword evidence="5" id="KW-1185">Reference proteome</keyword>
<dbReference type="SUPFAM" id="SSF56042">
    <property type="entry name" value="PurM C-terminal domain-like"/>
    <property type="match status" value="1"/>
</dbReference>
<feature type="domain" description="PurM-like C-terminal" evidence="3">
    <location>
        <begin position="171"/>
        <end position="318"/>
    </location>
</feature>
<dbReference type="PANTHER" id="PTHR30303:SF0">
    <property type="entry name" value="CARBAMOYL DEHYDRATASE HYPE"/>
    <property type="match status" value="1"/>
</dbReference>
<dbReference type="InterPro" id="IPR036676">
    <property type="entry name" value="PurM-like_C_sf"/>
</dbReference>
<dbReference type="InterPro" id="IPR036921">
    <property type="entry name" value="PurM-like_N_sf"/>
</dbReference>
<dbReference type="PIRSF" id="PIRSF005644">
    <property type="entry name" value="Hdrgns_mtr_HypE"/>
    <property type="match status" value="1"/>
</dbReference>
<evidence type="ECO:0000313" key="5">
    <source>
        <dbReference type="Proteomes" id="UP000229757"/>
    </source>
</evidence>
<evidence type="ECO:0000259" key="2">
    <source>
        <dbReference type="Pfam" id="PF00586"/>
    </source>
</evidence>
<dbReference type="OrthoDB" id="9801934at2"/>
<reference evidence="4 5" key="1">
    <citation type="journal article" date="2017" name="Environ. Microbiol.">
        <title>Genomic and physiological analyses of 'Reinekea forsetii' reveal a versatile opportunistic lifestyle during spring algae blooms.</title>
        <authorList>
            <person name="Avci B."/>
            <person name="Hahnke R.L."/>
            <person name="Chafee M."/>
            <person name="Fischer T."/>
            <person name="Gruber-Vodicka H."/>
            <person name="Tegetmeyer H.E."/>
            <person name="Harder J."/>
            <person name="Fuchs B.M."/>
            <person name="Amann R.I."/>
            <person name="Teeling H."/>
        </authorList>
    </citation>
    <scope>NUCLEOTIDE SEQUENCE [LARGE SCALE GENOMIC DNA]</scope>
    <source>
        <strain evidence="4 5">Hel1_31_D35</strain>
    </source>
</reference>
<name>A0A2K8KLM9_9GAMM</name>
<dbReference type="SUPFAM" id="SSF55326">
    <property type="entry name" value="PurM N-terminal domain-like"/>
    <property type="match status" value="1"/>
</dbReference>
<accession>A0A2K8KLM9</accession>
<protein>
    <submittedName>
        <fullName evidence="4">[NiFe] hydrogenase metallocenter assembly protein HypE</fullName>
    </submittedName>
</protein>
<dbReference type="RefSeq" id="WP_100256171.1">
    <property type="nucleotide sequence ID" value="NZ_CP011797.1"/>
</dbReference>
<dbReference type="AlphaFoldDB" id="A0A2K8KLM9"/>
<evidence type="ECO:0000259" key="3">
    <source>
        <dbReference type="Pfam" id="PF02769"/>
    </source>
</evidence>
<comment type="similarity">
    <text evidence="1">Belongs to the HypE family.</text>
</comment>
<dbReference type="InterPro" id="IPR011854">
    <property type="entry name" value="HypE"/>
</dbReference>
<dbReference type="InterPro" id="IPR016188">
    <property type="entry name" value="PurM-like_N"/>
</dbReference>
<sequence length="345" mass="36431">MKTSQPVAAGHPERIELVHGGGGRASAQLIERMFIRAFDNPMLQQKNDQARFDVPTRRLVMTTDAHVVSPLFFPGGDIGSLAVHGTLNDIAMAGAEPLYLAVSFILEEGILLRDLQRIVASMARASEAAGVPIVTGDTKVVERGKADGVFITTSAIGSVPNGVDLSADRAQPGDQILLSGTIGDHGVAILSARDSLGFTSPIRSDSAALHDLVKQMVRQVPTIRCMRDPTRGGLATALNEICQQSGVGMLIDEQAVAIAPAVQSACELLGLDPYYLANEGKLIAICPAAQADRLLAQMRAHPLGQGASRIGVVTTDPQAMVELQTALGGIRLLDWLNGDPLPRIC</sequence>
<dbReference type="Pfam" id="PF00586">
    <property type="entry name" value="AIRS"/>
    <property type="match status" value="1"/>
</dbReference>
<gene>
    <name evidence="4" type="primary">hypE</name>
    <name evidence="4" type="ORF">REIFOR_00619</name>
</gene>
<feature type="domain" description="PurM-like N-terminal" evidence="2">
    <location>
        <begin position="48"/>
        <end position="159"/>
    </location>
</feature>
<dbReference type="InterPro" id="IPR010918">
    <property type="entry name" value="PurM-like_C_dom"/>
</dbReference>
<evidence type="ECO:0000313" key="4">
    <source>
        <dbReference type="EMBL" id="ATX75787.1"/>
    </source>
</evidence>
<dbReference type="PANTHER" id="PTHR30303">
    <property type="entry name" value="HYDROGENASE ISOENZYMES FORMATION PROTEIN HYPE"/>
    <property type="match status" value="1"/>
</dbReference>
<evidence type="ECO:0000256" key="1">
    <source>
        <dbReference type="ARBA" id="ARBA00006243"/>
    </source>
</evidence>
<dbReference type="CDD" id="cd02197">
    <property type="entry name" value="HypE"/>
    <property type="match status" value="1"/>
</dbReference>
<dbReference type="Proteomes" id="UP000229757">
    <property type="component" value="Chromosome"/>
</dbReference>
<dbReference type="EMBL" id="CP011797">
    <property type="protein sequence ID" value="ATX75787.1"/>
    <property type="molecule type" value="Genomic_DNA"/>
</dbReference>
<dbReference type="NCBIfam" id="TIGR02124">
    <property type="entry name" value="hypE"/>
    <property type="match status" value="1"/>
</dbReference>
<dbReference type="Pfam" id="PF02769">
    <property type="entry name" value="AIRS_C"/>
    <property type="match status" value="1"/>
</dbReference>
<organism evidence="4 5">
    <name type="scientific">Reinekea forsetii</name>
    <dbReference type="NCBI Taxonomy" id="1336806"/>
    <lineage>
        <taxon>Bacteria</taxon>
        <taxon>Pseudomonadati</taxon>
        <taxon>Pseudomonadota</taxon>
        <taxon>Gammaproteobacteria</taxon>
        <taxon>Oceanospirillales</taxon>
        <taxon>Saccharospirillaceae</taxon>
        <taxon>Reinekea</taxon>
    </lineage>
</organism>
<dbReference type="GO" id="GO:0051604">
    <property type="term" value="P:protein maturation"/>
    <property type="evidence" value="ECO:0007669"/>
    <property type="project" value="TreeGrafter"/>
</dbReference>
<dbReference type="KEGG" id="rfo:REIFOR_00619"/>
<dbReference type="Gene3D" id="3.30.1330.10">
    <property type="entry name" value="PurM-like, N-terminal domain"/>
    <property type="match status" value="1"/>
</dbReference>